<evidence type="ECO:0000256" key="1">
    <source>
        <dbReference type="ARBA" id="ARBA00010058"/>
    </source>
</evidence>
<dbReference type="GO" id="GO:0032233">
    <property type="term" value="P:positive regulation of actin filament bundle assembly"/>
    <property type="evidence" value="ECO:0007669"/>
    <property type="project" value="TreeGrafter"/>
</dbReference>
<keyword evidence="2" id="KW-0009">Actin-binding</keyword>
<dbReference type="Proteomes" id="UP000265080">
    <property type="component" value="Chromosome 23"/>
</dbReference>
<comment type="similarity">
    <text evidence="1 2">Belongs to the profilin family.</text>
</comment>
<dbReference type="Gene3D" id="3.30.450.30">
    <property type="entry name" value="Dynein light chain 2a, cytoplasmic"/>
    <property type="match status" value="1"/>
</dbReference>
<dbReference type="PANTHER" id="PTHR13936:SF17">
    <property type="entry name" value="PROFILIN"/>
    <property type="match status" value="1"/>
</dbReference>
<feature type="region of interest" description="Disordered" evidence="3">
    <location>
        <begin position="120"/>
        <end position="144"/>
    </location>
</feature>
<dbReference type="GO" id="GO:0005737">
    <property type="term" value="C:cytoplasm"/>
    <property type="evidence" value="ECO:0007669"/>
    <property type="project" value="TreeGrafter"/>
</dbReference>
<reference evidence="4" key="2">
    <citation type="submission" date="2025-08" db="UniProtKB">
        <authorList>
            <consortium name="Ensembl"/>
        </authorList>
    </citation>
    <scope>IDENTIFICATION</scope>
</reference>
<dbReference type="InterPro" id="IPR036140">
    <property type="entry name" value="PFN_sf"/>
</dbReference>
<dbReference type="Ensembl" id="ENSAPET00000029954.1">
    <property type="protein sequence ID" value="ENSAPEP00000029178.1"/>
    <property type="gene ID" value="ENSAPEG00000020744.1"/>
</dbReference>
<dbReference type="GO" id="GO:0003779">
    <property type="term" value="F:actin binding"/>
    <property type="evidence" value="ECO:0007669"/>
    <property type="project" value="UniProtKB-KW"/>
</dbReference>
<dbReference type="InterPro" id="IPR048278">
    <property type="entry name" value="PFN"/>
</dbReference>
<accession>A0A3P8U1L4</accession>
<dbReference type="GeneTree" id="ENSGT00940000172390"/>
<reference evidence="4 5" key="1">
    <citation type="submission" date="2018-03" db="EMBL/GenBank/DDBJ databases">
        <title>Finding Nemo's genes: A chromosome-scale reference assembly of the genome of the orange clownfish Amphiprion percula.</title>
        <authorList>
            <person name="Lehmann R."/>
        </authorList>
    </citation>
    <scope>NUCLEOTIDE SEQUENCE</scope>
</reference>
<dbReference type="OMA" id="VEQAAIC"/>
<dbReference type="PANTHER" id="PTHR13936">
    <property type="entry name" value="PROFILIN"/>
    <property type="match status" value="1"/>
</dbReference>
<dbReference type="Pfam" id="PF00235">
    <property type="entry name" value="Profilin"/>
    <property type="match status" value="1"/>
</dbReference>
<dbReference type="SMART" id="SM00392">
    <property type="entry name" value="PROF"/>
    <property type="match status" value="1"/>
</dbReference>
<evidence type="ECO:0000313" key="5">
    <source>
        <dbReference type="Proteomes" id="UP000265080"/>
    </source>
</evidence>
<evidence type="ECO:0000256" key="3">
    <source>
        <dbReference type="SAM" id="MobiDB-lite"/>
    </source>
</evidence>
<feature type="compositionally biased region" description="Basic and acidic residues" evidence="3">
    <location>
        <begin position="135"/>
        <end position="144"/>
    </location>
</feature>
<keyword evidence="5" id="KW-1185">Reference proteome</keyword>
<dbReference type="SUPFAM" id="SSF55770">
    <property type="entry name" value="Profilin (actin-binding protein)"/>
    <property type="match status" value="1"/>
</dbReference>
<reference evidence="4" key="3">
    <citation type="submission" date="2025-09" db="UniProtKB">
        <authorList>
            <consortium name="Ensembl"/>
        </authorList>
    </citation>
    <scope>IDENTIFICATION</scope>
</reference>
<dbReference type="GO" id="GO:0030833">
    <property type="term" value="P:regulation of actin filament polymerization"/>
    <property type="evidence" value="ECO:0007669"/>
    <property type="project" value="TreeGrafter"/>
</dbReference>
<name>A0A3P8U1L4_AMPPE</name>
<dbReference type="STRING" id="161767.ENSAPEP00000029178"/>
<proteinExistence type="inferred from homology"/>
<sequence>MSWDSYIADMMTPDHTGSIPVEQAAICGFTPGQESIWASSDGLKDIKPAEITKLVGDRNNLYQNGVYISGQKCRMLREWMDGEVLIFDLKTAPNDAGEAFSVCVGKTTQALVIAKGTKDALGQPGERQGVQNRQAPEEQQHVRL</sequence>
<dbReference type="InterPro" id="IPR005455">
    <property type="entry name" value="PFN_euk"/>
</dbReference>
<protein>
    <recommendedName>
        <fullName evidence="2">Profilin</fullName>
    </recommendedName>
</protein>
<dbReference type="AlphaFoldDB" id="A0A3P8U1L4"/>
<evidence type="ECO:0000256" key="2">
    <source>
        <dbReference type="RuleBase" id="RU003909"/>
    </source>
</evidence>
<evidence type="ECO:0000313" key="4">
    <source>
        <dbReference type="Ensembl" id="ENSAPEP00000029178.1"/>
    </source>
</evidence>
<dbReference type="CDD" id="cd00148">
    <property type="entry name" value="PROF"/>
    <property type="match status" value="1"/>
</dbReference>
<organism evidence="4 5">
    <name type="scientific">Amphiprion percula</name>
    <name type="common">Orange clownfish</name>
    <name type="synonym">Lutjanus percula</name>
    <dbReference type="NCBI Taxonomy" id="161767"/>
    <lineage>
        <taxon>Eukaryota</taxon>
        <taxon>Metazoa</taxon>
        <taxon>Chordata</taxon>
        <taxon>Craniata</taxon>
        <taxon>Vertebrata</taxon>
        <taxon>Euteleostomi</taxon>
        <taxon>Actinopterygii</taxon>
        <taxon>Neopterygii</taxon>
        <taxon>Teleostei</taxon>
        <taxon>Neoteleostei</taxon>
        <taxon>Acanthomorphata</taxon>
        <taxon>Ovalentaria</taxon>
        <taxon>Pomacentridae</taxon>
        <taxon>Amphiprion</taxon>
    </lineage>
</organism>